<gene>
    <name evidence="2" type="ORF">F2Y86_17100</name>
    <name evidence="3" type="ORF">F2Y87_13420</name>
    <name evidence="4" type="ORF">PZH42_11925</name>
</gene>
<dbReference type="EMBL" id="VVYW01000014">
    <property type="protein sequence ID" value="KAA5406708.1"/>
    <property type="molecule type" value="Genomic_DNA"/>
</dbReference>
<evidence type="ECO:0000313" key="5">
    <source>
        <dbReference type="Proteomes" id="UP000325055"/>
    </source>
</evidence>
<organism evidence="3 6">
    <name type="scientific">Bacteroides cellulosilyticus</name>
    <dbReference type="NCBI Taxonomy" id="246787"/>
    <lineage>
        <taxon>Bacteria</taxon>
        <taxon>Pseudomonadati</taxon>
        <taxon>Bacteroidota</taxon>
        <taxon>Bacteroidia</taxon>
        <taxon>Bacteroidales</taxon>
        <taxon>Bacteroidaceae</taxon>
        <taxon>Bacteroides</taxon>
    </lineage>
</organism>
<evidence type="ECO:0000313" key="4">
    <source>
        <dbReference type="EMBL" id="MDE8694810.1"/>
    </source>
</evidence>
<accession>A0A412S1Y7</accession>
<dbReference type="Proteomes" id="UP000482653">
    <property type="component" value="Unassembled WGS sequence"/>
</dbReference>
<name>A0A412S1Y7_9BACE</name>
<dbReference type="Proteomes" id="UP001221924">
    <property type="component" value="Unassembled WGS sequence"/>
</dbReference>
<dbReference type="EMBL" id="JARFID010000009">
    <property type="protein sequence ID" value="MDE8694810.1"/>
    <property type="molecule type" value="Genomic_DNA"/>
</dbReference>
<evidence type="ECO:0000313" key="2">
    <source>
        <dbReference type="EMBL" id="KAA5406708.1"/>
    </source>
</evidence>
<sequence>MNIRLKQVGLLLALFIVGSCSNDMIETSNNSSLIEESYDEIDLNSLKSEFSFALARVLNESEGVRKLIKEEAIKQFDYDYDVLYMLVKDKKLSGGGTLEEFLSKYMSKENLLALYKEMPTLTVFVPVLPNDIFSAEKWNVAQEVPFVAYKSKENQILFVDNAGKVNTIKSNEIPSFPIVVVKPSERVILRSASTRNFKEANVVRAENGLNFVFEYEEFNNLTKVKTRVSPLDIPTQLQKVFDAKKFADQNGIWQRDYVYYNIMTKDGKGVFQKKISECVYFLELTGIPDVVYHNISDQGDDPHHYDKQPQSTRDHPVPRGPEGYWYNGNYEFLVKTYVSNKNLVSDEIIKAISIPPYDLFELDLQAQGNRMPYLVKGVKSIKRYYLPEPLPLFDWNIEDYSTSIKISIIEKDLQTTTQNVVETTTTFATNFDFDLGLEEKVKVGAKFGTSTTVQHRVSTTVTTYLDSDELQDVIVNFGDDIIIKNEMDSVGFTYCGRRGEYRCPIYEPALNPKYNSGYYKLGIIPLAQY</sequence>
<evidence type="ECO:0000313" key="3">
    <source>
        <dbReference type="EMBL" id="KAA5418545.1"/>
    </source>
</evidence>
<reference evidence="5 6" key="1">
    <citation type="journal article" date="2019" name="Nat. Med.">
        <title>A library of human gut bacterial isolates paired with longitudinal multiomics data enables mechanistic microbiome research.</title>
        <authorList>
            <person name="Poyet M."/>
            <person name="Groussin M."/>
            <person name="Gibbons S.M."/>
            <person name="Avila-Pacheco J."/>
            <person name="Jiang X."/>
            <person name="Kearney S.M."/>
            <person name="Perrotta A.R."/>
            <person name="Berdy B."/>
            <person name="Zhao S."/>
            <person name="Lieberman T.D."/>
            <person name="Swanson P.K."/>
            <person name="Smith M."/>
            <person name="Roesemann S."/>
            <person name="Alexander J.E."/>
            <person name="Rich S.A."/>
            <person name="Livny J."/>
            <person name="Vlamakis H."/>
            <person name="Clish C."/>
            <person name="Bullock K."/>
            <person name="Deik A."/>
            <person name="Scott J."/>
            <person name="Pierce K.A."/>
            <person name="Xavier R.J."/>
            <person name="Alm E.J."/>
        </authorList>
    </citation>
    <scope>NUCLEOTIDE SEQUENCE [LARGE SCALE GENOMIC DNA]</scope>
    <source>
        <strain evidence="2 5">BIOML-A7</strain>
        <strain evidence="3 6">BIOML-A8</strain>
    </source>
</reference>
<dbReference type="EMBL" id="VVYX01000014">
    <property type="protein sequence ID" value="KAA5418545.1"/>
    <property type="molecule type" value="Genomic_DNA"/>
</dbReference>
<protein>
    <submittedName>
        <fullName evidence="3">Uncharacterized protein</fullName>
    </submittedName>
</protein>
<dbReference type="AlphaFoldDB" id="A0A412S1Y7"/>
<feature type="region of interest" description="Disordered" evidence="1">
    <location>
        <begin position="298"/>
        <end position="320"/>
    </location>
</feature>
<evidence type="ECO:0000313" key="6">
    <source>
        <dbReference type="Proteomes" id="UP000482653"/>
    </source>
</evidence>
<comment type="caution">
    <text evidence="3">The sequence shown here is derived from an EMBL/GenBank/DDBJ whole genome shotgun (WGS) entry which is preliminary data.</text>
</comment>
<feature type="compositionally biased region" description="Basic and acidic residues" evidence="1">
    <location>
        <begin position="300"/>
        <end position="317"/>
    </location>
</feature>
<dbReference type="RefSeq" id="WP_022210025.1">
    <property type="nucleotide sequence ID" value="NZ_CAXKYC010000010.1"/>
</dbReference>
<dbReference type="PROSITE" id="PS51257">
    <property type="entry name" value="PROKAR_LIPOPROTEIN"/>
    <property type="match status" value="1"/>
</dbReference>
<evidence type="ECO:0000256" key="1">
    <source>
        <dbReference type="SAM" id="MobiDB-lite"/>
    </source>
</evidence>
<reference evidence="4" key="2">
    <citation type="submission" date="2023-03" db="EMBL/GenBank/DDBJ databases">
        <title>DFI Biobank Strains.</title>
        <authorList>
            <person name="Mostad J."/>
            <person name="Paddock L."/>
            <person name="Medina S."/>
            <person name="Waligurski E."/>
            <person name="Barat B."/>
            <person name="Smith R."/>
            <person name="Burgo V."/>
            <person name="Metcalfe C."/>
            <person name="Woodson C."/>
            <person name="Sundararajan A."/>
            <person name="Ramaswamy R."/>
            <person name="Lin H."/>
            <person name="Pamer E.G."/>
        </authorList>
    </citation>
    <scope>NUCLEOTIDE SEQUENCE</scope>
    <source>
        <strain evidence="4">DFI.9.5</strain>
    </source>
</reference>
<proteinExistence type="predicted"/>
<dbReference type="Proteomes" id="UP000325055">
    <property type="component" value="Unassembled WGS sequence"/>
</dbReference>